<keyword evidence="8" id="KW-0175">Coiled coil</keyword>
<dbReference type="Pfam" id="PF10168">
    <property type="entry name" value="Nup88"/>
    <property type="match status" value="1"/>
</dbReference>
<evidence type="ECO:0000256" key="5">
    <source>
        <dbReference type="ARBA" id="ARBA00023010"/>
    </source>
</evidence>
<accession>A0AAD4NJ74</accession>
<keyword evidence="6" id="KW-0906">Nuclear pore complex</keyword>
<comment type="subcellular location">
    <subcellularLocation>
        <location evidence="1">Nucleus</location>
        <location evidence="1">Nuclear pore complex</location>
    </subcellularLocation>
</comment>
<evidence type="ECO:0000313" key="10">
    <source>
        <dbReference type="Proteomes" id="UP001201812"/>
    </source>
</evidence>
<keyword evidence="7" id="KW-0539">Nucleus</keyword>
<reference evidence="9" key="1">
    <citation type="submission" date="2022-01" db="EMBL/GenBank/DDBJ databases">
        <title>Genome Sequence Resource for Two Populations of Ditylenchus destructor, the Migratory Endoparasitic Phytonematode.</title>
        <authorList>
            <person name="Zhang H."/>
            <person name="Lin R."/>
            <person name="Xie B."/>
        </authorList>
    </citation>
    <scope>NUCLEOTIDE SEQUENCE</scope>
    <source>
        <strain evidence="9">BazhouSP</strain>
    </source>
</reference>
<evidence type="ECO:0000256" key="3">
    <source>
        <dbReference type="ARBA" id="ARBA00022816"/>
    </source>
</evidence>
<evidence type="ECO:0000256" key="8">
    <source>
        <dbReference type="SAM" id="Coils"/>
    </source>
</evidence>
<sequence length="781" mass="87393">MCRNDQYQLLSYKESAPFSFEMPPADINPENVFSHEVCEAGSITEFTAGGDQTSGVQGTMVHSLEYFKNMDQKKLRVMSNLVDDLSKLFDNPERVIFCAYLNLGFICLDVSDGSKLVLVSTLDGGSGSVLFGKISTINLCPVLPSTAEFQQIVPNKSGSKLALIGLRMVVIVDMNDRFWMSASLLSPGDVSHLQSEYFSRCQILHMSLVVSKNPPSVIKVRWLTTSTSFYDSSVSRRNVLGVLFSDNIIRVYDVKESTDRALFTFDFNNILPSGSDQGESVLTDGHGFGLFSQLVSFDFGPLMSSNNWQVSSIFALDSDGEIYFTSFSWRDMKAFDPCGPLSVSKSRLNEKFLCAACDIIFVQHKLSSSVPVLALSSSEGVISHAVLVQRDTLKSLITNGHNIFDIYIFDSVQLLSSSASSIGVKLQNDLSERAAYLAWDASNVYMVDITPWATDLYVQMTNESEQPSTKSTSLHHVLMFVDANTCNKENNKDVSTARLVGKNPTFSYIRTAATLPLYERACEAQNETRAKQDDCTDRMMLFLALTDQGNSITSIVRRRLATRDYQETPRQAKTVAYGPHVSEKIQARIVRGGAVPNIKFNNLTRQEELRVSQGVIETLIKNTRNLEPGIDVAIDEARNIISGFEGIENSRKALNAKLEQIFNEITNSKSKVATQKRSFKISQDRIRRIAVALQPIMFPVDDNEEIYETLQKWQTKIREYHDQLSDTNLRVASYRTRLLGPSKPFRASAPAQKFILSKNDVELNQLKNSIERMMKEIDIGE</sequence>
<dbReference type="GO" id="GO:0006406">
    <property type="term" value="P:mRNA export from nucleus"/>
    <property type="evidence" value="ECO:0007669"/>
    <property type="project" value="TreeGrafter"/>
</dbReference>
<dbReference type="PANTHER" id="PTHR13257:SF0">
    <property type="entry name" value="NUCLEAR PORE COMPLEX PROTEIN NUP88"/>
    <property type="match status" value="1"/>
</dbReference>
<dbReference type="GO" id="GO:0017056">
    <property type="term" value="F:structural constituent of nuclear pore"/>
    <property type="evidence" value="ECO:0007669"/>
    <property type="project" value="InterPro"/>
</dbReference>
<comment type="caution">
    <text evidence="9">The sequence shown here is derived from an EMBL/GenBank/DDBJ whole genome shotgun (WGS) entry which is preliminary data.</text>
</comment>
<evidence type="ECO:0000256" key="7">
    <source>
        <dbReference type="ARBA" id="ARBA00023242"/>
    </source>
</evidence>
<gene>
    <name evidence="9" type="ORF">DdX_03376</name>
</gene>
<evidence type="ECO:0000256" key="2">
    <source>
        <dbReference type="ARBA" id="ARBA00022448"/>
    </source>
</evidence>
<evidence type="ECO:0000256" key="4">
    <source>
        <dbReference type="ARBA" id="ARBA00022927"/>
    </source>
</evidence>
<organism evidence="9 10">
    <name type="scientific">Ditylenchus destructor</name>
    <dbReference type="NCBI Taxonomy" id="166010"/>
    <lineage>
        <taxon>Eukaryota</taxon>
        <taxon>Metazoa</taxon>
        <taxon>Ecdysozoa</taxon>
        <taxon>Nematoda</taxon>
        <taxon>Chromadorea</taxon>
        <taxon>Rhabditida</taxon>
        <taxon>Tylenchina</taxon>
        <taxon>Tylenchomorpha</taxon>
        <taxon>Sphaerularioidea</taxon>
        <taxon>Anguinidae</taxon>
        <taxon>Anguininae</taxon>
        <taxon>Ditylenchus</taxon>
    </lineage>
</organism>
<keyword evidence="3" id="KW-0509">mRNA transport</keyword>
<keyword evidence="10" id="KW-1185">Reference proteome</keyword>
<keyword evidence="2" id="KW-0813">Transport</keyword>
<protein>
    <submittedName>
        <fullName evidence="9">Nuclear pore component domain-containing protein</fullName>
    </submittedName>
</protein>
<keyword evidence="4" id="KW-0653">Protein transport</keyword>
<evidence type="ECO:0000256" key="1">
    <source>
        <dbReference type="ARBA" id="ARBA00004567"/>
    </source>
</evidence>
<dbReference type="GO" id="GO:0005643">
    <property type="term" value="C:nuclear pore"/>
    <property type="evidence" value="ECO:0007669"/>
    <property type="project" value="UniProtKB-SubCell"/>
</dbReference>
<dbReference type="AlphaFoldDB" id="A0AAD4NJ74"/>
<dbReference type="PANTHER" id="PTHR13257">
    <property type="entry name" value="NUCLEOPORIN NUP84-RELATED"/>
    <property type="match status" value="1"/>
</dbReference>
<dbReference type="GO" id="GO:0000055">
    <property type="term" value="P:ribosomal large subunit export from nucleus"/>
    <property type="evidence" value="ECO:0007669"/>
    <property type="project" value="InterPro"/>
</dbReference>
<name>A0AAD4NJ74_9BILA</name>
<keyword evidence="5" id="KW-0811">Translocation</keyword>
<dbReference type="InterPro" id="IPR019321">
    <property type="entry name" value="Nucleoporin_Nup88"/>
</dbReference>
<proteinExistence type="predicted"/>
<evidence type="ECO:0000313" key="9">
    <source>
        <dbReference type="EMBL" id="KAI1726652.1"/>
    </source>
</evidence>
<dbReference type="EMBL" id="JAKKPZ010000002">
    <property type="protein sequence ID" value="KAI1726652.1"/>
    <property type="molecule type" value="Genomic_DNA"/>
</dbReference>
<dbReference type="GO" id="GO:0000056">
    <property type="term" value="P:ribosomal small subunit export from nucleus"/>
    <property type="evidence" value="ECO:0007669"/>
    <property type="project" value="InterPro"/>
</dbReference>
<evidence type="ECO:0000256" key="6">
    <source>
        <dbReference type="ARBA" id="ARBA00023132"/>
    </source>
</evidence>
<dbReference type="Proteomes" id="UP001201812">
    <property type="component" value="Unassembled WGS sequence"/>
</dbReference>
<dbReference type="InterPro" id="IPR037700">
    <property type="entry name" value="NUP88/NUP82"/>
</dbReference>
<dbReference type="GO" id="GO:0006606">
    <property type="term" value="P:protein import into nucleus"/>
    <property type="evidence" value="ECO:0007669"/>
    <property type="project" value="TreeGrafter"/>
</dbReference>
<feature type="coiled-coil region" evidence="8">
    <location>
        <begin position="644"/>
        <end position="671"/>
    </location>
</feature>